<protein>
    <submittedName>
        <fullName evidence="1">Uncharacterized protein</fullName>
    </submittedName>
</protein>
<reference evidence="1 2" key="1">
    <citation type="submission" date="2023-08" db="EMBL/GenBank/DDBJ databases">
        <title>A Necator americanus chromosomal reference genome.</title>
        <authorList>
            <person name="Ilik V."/>
            <person name="Petrzelkova K.J."/>
            <person name="Pardy F."/>
            <person name="Fuh T."/>
            <person name="Niatou-Singa F.S."/>
            <person name="Gouil Q."/>
            <person name="Baker L."/>
            <person name="Ritchie M.E."/>
            <person name="Jex A.R."/>
            <person name="Gazzola D."/>
            <person name="Li H."/>
            <person name="Toshio Fujiwara R."/>
            <person name="Zhan B."/>
            <person name="Aroian R.V."/>
            <person name="Pafco B."/>
            <person name="Schwarz E.M."/>
        </authorList>
    </citation>
    <scope>NUCLEOTIDE SEQUENCE [LARGE SCALE GENOMIC DNA]</scope>
    <source>
        <strain evidence="1 2">Aroian</strain>
        <tissue evidence="1">Whole animal</tissue>
    </source>
</reference>
<dbReference type="Proteomes" id="UP001303046">
    <property type="component" value="Unassembled WGS sequence"/>
</dbReference>
<sequence length="243" mass="28292">MNGRDMFACPPNYFNNSLFTVADNQNLQYVGASISPEPCTSTYNFNLEHTLQEILGKIKILEEMSNKDFQQHIISEFKALEERLNDMISCRFQGLEQRLHDIQGHFGLLNDRLLPRQPLFLYSFVPYEKVQSVFHENRESPVRFALALEPLVYAAEPWEMQIPVNKRIRSAAKVEFIRNCVFRHFNVPNELQEDIWKNVRVSLNCRARRHRTSARSTPISGFRTSTPILLEIESDDSNENGNK</sequence>
<organism evidence="1 2">
    <name type="scientific">Necator americanus</name>
    <name type="common">Human hookworm</name>
    <dbReference type="NCBI Taxonomy" id="51031"/>
    <lineage>
        <taxon>Eukaryota</taxon>
        <taxon>Metazoa</taxon>
        <taxon>Ecdysozoa</taxon>
        <taxon>Nematoda</taxon>
        <taxon>Chromadorea</taxon>
        <taxon>Rhabditida</taxon>
        <taxon>Rhabditina</taxon>
        <taxon>Rhabditomorpha</taxon>
        <taxon>Strongyloidea</taxon>
        <taxon>Ancylostomatidae</taxon>
        <taxon>Bunostominae</taxon>
        <taxon>Necator</taxon>
    </lineage>
</organism>
<comment type="caution">
    <text evidence="1">The sequence shown here is derived from an EMBL/GenBank/DDBJ whole genome shotgun (WGS) entry which is preliminary data.</text>
</comment>
<proteinExistence type="predicted"/>
<keyword evidence="2" id="KW-1185">Reference proteome</keyword>
<name>A0ABR1C3J4_NECAM</name>
<evidence type="ECO:0000313" key="1">
    <source>
        <dbReference type="EMBL" id="KAK6732284.1"/>
    </source>
</evidence>
<dbReference type="EMBL" id="JAVFWL010000002">
    <property type="protein sequence ID" value="KAK6732284.1"/>
    <property type="molecule type" value="Genomic_DNA"/>
</dbReference>
<evidence type="ECO:0000313" key="2">
    <source>
        <dbReference type="Proteomes" id="UP001303046"/>
    </source>
</evidence>
<gene>
    <name evidence="1" type="primary">Necator_chrII.g4377</name>
    <name evidence="1" type="ORF">RB195_016585</name>
</gene>
<accession>A0ABR1C3J4</accession>